<sequence>MPARQNRHAQPFASSLRPTSDDILQDPALLRRLLRTKDRMDAASHESWPVKRLAEVSSVSEAHFARSFKRAFGVPPHRYLLTRRIEQATTLLRDTELSVTDIAFATGWESLGTFGRIFRDITGRSPGAMRIDARTDVRQLDRVPACVLKAAQRPDLTIAVLEKRRRVAKDRFPPSTEEVS</sequence>
<dbReference type="SMART" id="SM00342">
    <property type="entry name" value="HTH_ARAC"/>
    <property type="match status" value="1"/>
</dbReference>
<feature type="region of interest" description="Disordered" evidence="4">
    <location>
        <begin position="1"/>
        <end position="20"/>
    </location>
</feature>
<reference evidence="6 7" key="1">
    <citation type="submission" date="2020-04" db="EMBL/GenBank/DDBJ databases">
        <authorList>
            <person name="De Canck E."/>
        </authorList>
    </citation>
    <scope>NUCLEOTIDE SEQUENCE [LARGE SCALE GENOMIC DNA]</scope>
    <source>
        <strain evidence="6 7">LMG 29542</strain>
    </source>
</reference>
<evidence type="ECO:0000313" key="7">
    <source>
        <dbReference type="Proteomes" id="UP000494363"/>
    </source>
</evidence>
<dbReference type="PANTHER" id="PTHR46796:SF14">
    <property type="entry name" value="TRANSCRIPTIONAL REGULATORY PROTEIN"/>
    <property type="match status" value="1"/>
</dbReference>
<gene>
    <name evidence="6" type="primary">rhaS_14</name>
    <name evidence="6" type="ORF">LMG29542_02871</name>
</gene>
<protein>
    <submittedName>
        <fullName evidence="6">HTH-type transcriptional activator RhaS</fullName>
    </submittedName>
</protein>
<organism evidence="6 7">
    <name type="scientific">Paraburkholderia humisilvae</name>
    <dbReference type="NCBI Taxonomy" id="627669"/>
    <lineage>
        <taxon>Bacteria</taxon>
        <taxon>Pseudomonadati</taxon>
        <taxon>Pseudomonadota</taxon>
        <taxon>Betaproteobacteria</taxon>
        <taxon>Burkholderiales</taxon>
        <taxon>Burkholderiaceae</taxon>
        <taxon>Paraburkholderia</taxon>
    </lineage>
</organism>
<dbReference type="PROSITE" id="PS01124">
    <property type="entry name" value="HTH_ARAC_FAMILY_2"/>
    <property type="match status" value="1"/>
</dbReference>
<dbReference type="Gene3D" id="1.10.10.60">
    <property type="entry name" value="Homeodomain-like"/>
    <property type="match status" value="2"/>
</dbReference>
<evidence type="ECO:0000256" key="2">
    <source>
        <dbReference type="ARBA" id="ARBA00023125"/>
    </source>
</evidence>
<dbReference type="RefSeq" id="WP_175227115.1">
    <property type="nucleotide sequence ID" value="NZ_CADIKH010000011.1"/>
</dbReference>
<name>A0A6J5DQB0_9BURK</name>
<accession>A0A6J5DQB0</accession>
<evidence type="ECO:0000259" key="5">
    <source>
        <dbReference type="PROSITE" id="PS01124"/>
    </source>
</evidence>
<dbReference type="GO" id="GO:0003700">
    <property type="term" value="F:DNA-binding transcription factor activity"/>
    <property type="evidence" value="ECO:0007669"/>
    <property type="project" value="InterPro"/>
</dbReference>
<dbReference type="Pfam" id="PF12833">
    <property type="entry name" value="HTH_18"/>
    <property type="match status" value="1"/>
</dbReference>
<keyword evidence="7" id="KW-1185">Reference proteome</keyword>
<dbReference type="GO" id="GO:0043565">
    <property type="term" value="F:sequence-specific DNA binding"/>
    <property type="evidence" value="ECO:0007669"/>
    <property type="project" value="InterPro"/>
</dbReference>
<dbReference type="InterPro" id="IPR009057">
    <property type="entry name" value="Homeodomain-like_sf"/>
</dbReference>
<evidence type="ECO:0000256" key="4">
    <source>
        <dbReference type="SAM" id="MobiDB-lite"/>
    </source>
</evidence>
<evidence type="ECO:0000313" key="6">
    <source>
        <dbReference type="EMBL" id="CAB3756459.1"/>
    </source>
</evidence>
<keyword evidence="1" id="KW-0805">Transcription regulation</keyword>
<dbReference type="InterPro" id="IPR050204">
    <property type="entry name" value="AraC_XylS_family_regulators"/>
</dbReference>
<dbReference type="PANTHER" id="PTHR46796">
    <property type="entry name" value="HTH-TYPE TRANSCRIPTIONAL ACTIVATOR RHAS-RELATED"/>
    <property type="match status" value="1"/>
</dbReference>
<proteinExistence type="predicted"/>
<dbReference type="SUPFAM" id="SSF46689">
    <property type="entry name" value="Homeodomain-like"/>
    <property type="match status" value="2"/>
</dbReference>
<dbReference type="Proteomes" id="UP000494363">
    <property type="component" value="Unassembled WGS sequence"/>
</dbReference>
<dbReference type="InterPro" id="IPR018060">
    <property type="entry name" value="HTH_AraC"/>
</dbReference>
<evidence type="ECO:0000256" key="3">
    <source>
        <dbReference type="ARBA" id="ARBA00023163"/>
    </source>
</evidence>
<keyword evidence="2" id="KW-0238">DNA-binding</keyword>
<feature type="domain" description="HTH araC/xylS-type" evidence="5">
    <location>
        <begin position="34"/>
        <end position="132"/>
    </location>
</feature>
<dbReference type="AlphaFoldDB" id="A0A6J5DQB0"/>
<keyword evidence="3" id="KW-0804">Transcription</keyword>
<dbReference type="EMBL" id="CADIKH010000011">
    <property type="protein sequence ID" value="CAB3756459.1"/>
    <property type="molecule type" value="Genomic_DNA"/>
</dbReference>
<evidence type="ECO:0000256" key="1">
    <source>
        <dbReference type="ARBA" id="ARBA00023015"/>
    </source>
</evidence>